<evidence type="ECO:0008006" key="10">
    <source>
        <dbReference type="Google" id="ProtNLM"/>
    </source>
</evidence>
<evidence type="ECO:0000256" key="6">
    <source>
        <dbReference type="ARBA" id="ARBA00023004"/>
    </source>
</evidence>
<evidence type="ECO:0000313" key="9">
    <source>
        <dbReference type="Proteomes" id="UP000092993"/>
    </source>
</evidence>
<dbReference type="InterPro" id="IPR036396">
    <property type="entry name" value="Cyt_P450_sf"/>
</dbReference>
<keyword evidence="3" id="KW-0349">Heme</keyword>
<evidence type="ECO:0000256" key="1">
    <source>
        <dbReference type="ARBA" id="ARBA00001971"/>
    </source>
</evidence>
<dbReference type="SUPFAM" id="SSF48264">
    <property type="entry name" value="Cytochrome P450"/>
    <property type="match status" value="1"/>
</dbReference>
<dbReference type="OMA" id="HEITEAC"/>
<comment type="similarity">
    <text evidence="2">Belongs to the cytochrome P450 family.</text>
</comment>
<gene>
    <name evidence="8" type="ORF">A0H81_12309</name>
</gene>
<dbReference type="Proteomes" id="UP000092993">
    <property type="component" value="Unassembled WGS sequence"/>
</dbReference>
<comment type="cofactor">
    <cofactor evidence="1">
        <name>heme</name>
        <dbReference type="ChEBI" id="CHEBI:30413"/>
    </cofactor>
</comment>
<reference evidence="8 9" key="1">
    <citation type="submission" date="2016-03" db="EMBL/GenBank/DDBJ databases">
        <title>Whole genome sequencing of Grifola frondosa 9006-11.</title>
        <authorList>
            <person name="Min B."/>
            <person name="Park H."/>
            <person name="Kim J.-G."/>
            <person name="Cho H."/>
            <person name="Oh Y.-L."/>
            <person name="Kong W.-S."/>
            <person name="Choi I.-G."/>
        </authorList>
    </citation>
    <scope>NUCLEOTIDE SEQUENCE [LARGE SCALE GENOMIC DNA]</scope>
    <source>
        <strain evidence="8 9">9006-11</strain>
    </source>
</reference>
<evidence type="ECO:0000256" key="2">
    <source>
        <dbReference type="ARBA" id="ARBA00010617"/>
    </source>
</evidence>
<dbReference type="InterPro" id="IPR001128">
    <property type="entry name" value="Cyt_P450"/>
</dbReference>
<evidence type="ECO:0000256" key="5">
    <source>
        <dbReference type="ARBA" id="ARBA00023002"/>
    </source>
</evidence>
<proteinExistence type="inferred from homology"/>
<evidence type="ECO:0000256" key="4">
    <source>
        <dbReference type="ARBA" id="ARBA00022723"/>
    </source>
</evidence>
<evidence type="ECO:0000313" key="8">
    <source>
        <dbReference type="EMBL" id="OBZ67920.1"/>
    </source>
</evidence>
<keyword evidence="7" id="KW-0503">Monooxygenase</keyword>
<dbReference type="AlphaFoldDB" id="A0A1C7LTD0"/>
<keyword evidence="6" id="KW-0408">Iron</keyword>
<dbReference type="GO" id="GO:0004497">
    <property type="term" value="F:monooxygenase activity"/>
    <property type="evidence" value="ECO:0007669"/>
    <property type="project" value="UniProtKB-KW"/>
</dbReference>
<dbReference type="OrthoDB" id="2794356at2759"/>
<dbReference type="PANTHER" id="PTHR24292:SF54">
    <property type="entry name" value="CYP9F3-RELATED"/>
    <property type="match status" value="1"/>
</dbReference>
<sequence>MIPNQGVQQFKQIVDTMCEKSTDVFRAKKSALEQGDEVLLHQVGEDTDIMSILCSQKRSSDDVRFVNCTGILSVHEAEWVCLYRSLTFAAMDTTSNALSRILHVLAQHPDVQAKLRNEIMDACHETDLSYDKLIELPYLGCGLSRNVASVGLRSEVERYPG</sequence>
<dbReference type="InterPro" id="IPR050476">
    <property type="entry name" value="Insect_CytP450_Detox"/>
</dbReference>
<dbReference type="STRING" id="5627.A0A1C7LTD0"/>
<dbReference type="GO" id="GO:0005506">
    <property type="term" value="F:iron ion binding"/>
    <property type="evidence" value="ECO:0007669"/>
    <property type="project" value="InterPro"/>
</dbReference>
<organism evidence="8 9">
    <name type="scientific">Grifola frondosa</name>
    <name type="common">Maitake</name>
    <name type="synonym">Polyporus frondosus</name>
    <dbReference type="NCBI Taxonomy" id="5627"/>
    <lineage>
        <taxon>Eukaryota</taxon>
        <taxon>Fungi</taxon>
        <taxon>Dikarya</taxon>
        <taxon>Basidiomycota</taxon>
        <taxon>Agaricomycotina</taxon>
        <taxon>Agaricomycetes</taxon>
        <taxon>Polyporales</taxon>
        <taxon>Grifolaceae</taxon>
        <taxon>Grifola</taxon>
    </lineage>
</organism>
<keyword evidence="9" id="KW-1185">Reference proteome</keyword>
<accession>A0A1C7LTD0</accession>
<keyword evidence="5" id="KW-0560">Oxidoreductase</keyword>
<keyword evidence="4" id="KW-0479">Metal-binding</keyword>
<dbReference type="PANTHER" id="PTHR24292">
    <property type="entry name" value="CYTOCHROME P450"/>
    <property type="match status" value="1"/>
</dbReference>
<dbReference type="GO" id="GO:0016705">
    <property type="term" value="F:oxidoreductase activity, acting on paired donors, with incorporation or reduction of molecular oxygen"/>
    <property type="evidence" value="ECO:0007669"/>
    <property type="project" value="InterPro"/>
</dbReference>
<dbReference type="EMBL" id="LUGG01000023">
    <property type="protein sequence ID" value="OBZ67920.1"/>
    <property type="molecule type" value="Genomic_DNA"/>
</dbReference>
<evidence type="ECO:0000256" key="7">
    <source>
        <dbReference type="ARBA" id="ARBA00023033"/>
    </source>
</evidence>
<dbReference type="Pfam" id="PF00067">
    <property type="entry name" value="p450"/>
    <property type="match status" value="1"/>
</dbReference>
<evidence type="ECO:0000256" key="3">
    <source>
        <dbReference type="ARBA" id="ARBA00022617"/>
    </source>
</evidence>
<protein>
    <recommendedName>
        <fullName evidence="10">Cytochrome P450</fullName>
    </recommendedName>
</protein>
<name>A0A1C7LTD0_GRIFR</name>
<dbReference type="Gene3D" id="1.10.630.10">
    <property type="entry name" value="Cytochrome P450"/>
    <property type="match status" value="1"/>
</dbReference>
<dbReference type="GO" id="GO:0020037">
    <property type="term" value="F:heme binding"/>
    <property type="evidence" value="ECO:0007669"/>
    <property type="project" value="InterPro"/>
</dbReference>
<comment type="caution">
    <text evidence="8">The sequence shown here is derived from an EMBL/GenBank/DDBJ whole genome shotgun (WGS) entry which is preliminary data.</text>
</comment>